<accession>A0A6J5NWX3</accession>
<organism evidence="1">
    <name type="scientific">uncultured Caudovirales phage</name>
    <dbReference type="NCBI Taxonomy" id="2100421"/>
    <lineage>
        <taxon>Viruses</taxon>
        <taxon>Duplodnaviria</taxon>
        <taxon>Heunggongvirae</taxon>
        <taxon>Uroviricota</taxon>
        <taxon>Caudoviricetes</taxon>
        <taxon>Peduoviridae</taxon>
        <taxon>Maltschvirus</taxon>
        <taxon>Maltschvirus maltsch</taxon>
    </lineage>
</organism>
<dbReference type="EMBL" id="LR796736">
    <property type="protein sequence ID" value="CAB4162116.1"/>
    <property type="molecule type" value="Genomic_DNA"/>
</dbReference>
<evidence type="ECO:0000313" key="1">
    <source>
        <dbReference type="EMBL" id="CAB4162116.1"/>
    </source>
</evidence>
<sequence length="121" mass="14504">MANSDWIEADRIDRLKPLAQLTYDWCMAEMDLKLEPPERYFSIREVKWCFITNKVRVRVTTFNKRYPQYFEAYSLEEMKDRLEVQGCDVPESLATAVCKERRLRVSEETLDYWLNSGNSVY</sequence>
<reference evidence="1" key="1">
    <citation type="submission" date="2020-04" db="EMBL/GenBank/DDBJ databases">
        <authorList>
            <person name="Chiriac C."/>
            <person name="Salcher M."/>
            <person name="Ghai R."/>
            <person name="Kavagutti S V."/>
        </authorList>
    </citation>
    <scope>NUCLEOTIDE SEQUENCE</scope>
</reference>
<proteinExistence type="predicted"/>
<gene>
    <name evidence="1" type="ORF">UFOVP785_13</name>
</gene>
<protein>
    <submittedName>
        <fullName evidence="1">Uncharacterized protein</fullName>
    </submittedName>
</protein>
<name>A0A6J5NWX3_9CAUD</name>